<dbReference type="EMBL" id="AM180088">
    <property type="protein sequence ID" value="CAJ53254.1"/>
    <property type="molecule type" value="Genomic_DNA"/>
</dbReference>
<keyword evidence="7" id="KW-1185">Reference proteome</keyword>
<dbReference type="KEGG" id="hwa:HQ_3154A"/>
<dbReference type="GeneID" id="4194263"/>
<dbReference type="InterPro" id="IPR036661">
    <property type="entry name" value="Luciferase-like_sf"/>
</dbReference>
<proteinExistence type="inferred from homology"/>
<dbReference type="PANTHER" id="PTHR43244">
    <property type="match status" value="1"/>
</dbReference>
<dbReference type="InterPro" id="IPR011251">
    <property type="entry name" value="Luciferase-like_dom"/>
</dbReference>
<dbReference type="Gene3D" id="3.20.20.30">
    <property type="entry name" value="Luciferase-like domain"/>
    <property type="match status" value="1"/>
</dbReference>
<dbReference type="HOGENOM" id="CLU_027853_5_3_2"/>
<dbReference type="GO" id="GO:0005737">
    <property type="term" value="C:cytoplasm"/>
    <property type="evidence" value="ECO:0007669"/>
    <property type="project" value="UniProtKB-SubCell"/>
</dbReference>
<dbReference type="GO" id="GO:0006730">
    <property type="term" value="P:one-carbon metabolic process"/>
    <property type="evidence" value="ECO:0007669"/>
    <property type="project" value="UniProtKB-UniRule"/>
</dbReference>
<dbReference type="InterPro" id="IPR050564">
    <property type="entry name" value="F420-G6PD/mer"/>
</dbReference>
<dbReference type="NCBIfam" id="NF002619">
    <property type="entry name" value="PRK02271.1"/>
    <property type="match status" value="1"/>
</dbReference>
<dbReference type="HAMAP" id="MF_01091">
    <property type="entry name" value="F420_mer"/>
    <property type="match status" value="1"/>
</dbReference>
<dbReference type="Pfam" id="PF00296">
    <property type="entry name" value="Bac_luciferase"/>
    <property type="match status" value="1"/>
</dbReference>
<dbReference type="InterPro" id="IPR019946">
    <property type="entry name" value="MeH4methanopterin_reductase"/>
</dbReference>
<dbReference type="RefSeq" id="WP_011572360.1">
    <property type="nucleotide sequence ID" value="NC_008212.1"/>
</dbReference>
<evidence type="ECO:0000313" key="6">
    <source>
        <dbReference type="EMBL" id="CAJ53254.1"/>
    </source>
</evidence>
<evidence type="ECO:0000256" key="2">
    <source>
        <dbReference type="ARBA" id="ARBA00022563"/>
    </source>
</evidence>
<evidence type="ECO:0000313" key="7">
    <source>
        <dbReference type="Proteomes" id="UP000001975"/>
    </source>
</evidence>
<dbReference type="PANTHER" id="PTHR43244:SF1">
    <property type="entry name" value="5,10-METHYLENETETRAHYDROMETHANOPTERIN REDUCTASE"/>
    <property type="match status" value="1"/>
</dbReference>
<keyword evidence="1 4" id="KW-0963">Cytoplasm</keyword>
<comment type="similarity">
    <text evidence="4">Belongs to the mer family.</text>
</comment>
<dbReference type="SUPFAM" id="SSF51679">
    <property type="entry name" value="Bacterial luciferase-like"/>
    <property type="match status" value="1"/>
</dbReference>
<comment type="catalytic activity">
    <reaction evidence="4">
        <text>5-methyl-5,6,7,8-tetrahydromethanopterin + oxidized coenzyme F420-(gamma-L-Glu)(n) + H(+) = 5,10-methylenetetrahydromethanopterin + reduced coenzyme F420-(gamma-L-Glu)(n)</text>
        <dbReference type="Rhea" id="RHEA:21144"/>
        <dbReference type="Rhea" id="RHEA-COMP:12939"/>
        <dbReference type="Rhea" id="RHEA-COMP:14378"/>
        <dbReference type="ChEBI" id="CHEBI:15378"/>
        <dbReference type="ChEBI" id="CHEBI:57818"/>
        <dbReference type="ChEBI" id="CHEBI:58116"/>
        <dbReference type="ChEBI" id="CHEBI:133980"/>
        <dbReference type="ChEBI" id="CHEBI:139511"/>
        <dbReference type="EC" id="1.5.98.2"/>
    </reaction>
</comment>
<keyword evidence="2 4" id="KW-0554">One-carbon metabolism</keyword>
<dbReference type="STRING" id="362976.HQ_3154A"/>
<reference evidence="6 7" key="1">
    <citation type="journal article" date="2006" name="BMC Genomics">
        <title>The genome of the square archaeon Haloquadratum walsbyi: life at the limits of water activity.</title>
        <authorList>
            <person name="Bolhuis H.H."/>
            <person name="Palm P.P."/>
            <person name="Wende A.W."/>
            <person name="Falb M.M."/>
            <person name="Rampp M.M."/>
            <person name="Rodriguez-Valera F.F."/>
            <person name="Pfeiffer F.F."/>
            <person name="Oesterhelt D.D."/>
        </authorList>
    </citation>
    <scope>NUCLEOTIDE SEQUENCE [LARGE SCALE GENOMIC DNA]</scope>
    <source>
        <strain evidence="7">DSM 16790 / HBSQ001</strain>
    </source>
</reference>
<keyword evidence="3 4" id="KW-0560">Oxidoreductase</keyword>
<dbReference type="Proteomes" id="UP000001975">
    <property type="component" value="Chromosome"/>
</dbReference>
<evidence type="ECO:0000256" key="3">
    <source>
        <dbReference type="ARBA" id="ARBA00023002"/>
    </source>
</evidence>
<sequence length="334" mass="35069">MRDIAPDRPTLGVELTPEVPIPTVVDRGVIAEDAGYDGAFISCHYNNRDPFAALARLAGQTDTLHIGPGVANPYELHPVTLASKTATVAELTNGRALFGIGPGDPSTLQNLGLTDERGLRSVLEAFKSAEDLWAGERITHEGTFEANDAGLNFSVPGEIPVYIGGEGPHMCRMSGKHADGLLFNGSHPADLAWASDRVAEGIEDRPSEYDEFELLAYASVSVADDAEAAREAARPPVAYITAGAAPPVLDRHNIDASLAKSIGKKIGAGDFSEAFEAVTPEMIDAFCIAGDLTAVTDQMAGVLEQTDGIIVGSPIGPTPEQAIELAATAFEQAH</sequence>
<evidence type="ECO:0000259" key="5">
    <source>
        <dbReference type="Pfam" id="PF00296"/>
    </source>
</evidence>
<accession>Q18FK3</accession>
<gene>
    <name evidence="4 6" type="primary">mer</name>
    <name evidence="6" type="ordered locus">HQ_3154A</name>
</gene>
<feature type="domain" description="Luciferase-like" evidence="5">
    <location>
        <begin position="14"/>
        <end position="303"/>
    </location>
</feature>
<dbReference type="eggNOG" id="arCOG02410">
    <property type="taxonomic scope" value="Archaea"/>
</dbReference>
<evidence type="ECO:0000256" key="4">
    <source>
        <dbReference type="HAMAP-Rule" id="MF_01091"/>
    </source>
</evidence>
<name>Q18FK3_HALWD</name>
<organism evidence="6 7">
    <name type="scientific">Haloquadratum walsbyi (strain DSM 16790 / HBSQ001)</name>
    <dbReference type="NCBI Taxonomy" id="362976"/>
    <lineage>
        <taxon>Archaea</taxon>
        <taxon>Methanobacteriati</taxon>
        <taxon>Methanobacteriota</taxon>
        <taxon>Stenosarchaea group</taxon>
        <taxon>Halobacteria</taxon>
        <taxon>Halobacteriales</taxon>
        <taxon>Haloferacaceae</taxon>
        <taxon>Haloquadratum</taxon>
    </lineage>
</organism>
<dbReference type="GO" id="GO:0018537">
    <property type="term" value="F:coenzyme F420-dependent N5,N10-methenyltetrahydromethanopterin reductase activity"/>
    <property type="evidence" value="ECO:0007669"/>
    <property type="project" value="UniProtKB-UniRule"/>
</dbReference>
<dbReference type="AlphaFoldDB" id="Q18FK3"/>
<dbReference type="EC" id="1.5.98.2" evidence="4"/>
<dbReference type="GO" id="GO:0016705">
    <property type="term" value="F:oxidoreductase activity, acting on paired donors, with incorporation or reduction of molecular oxygen"/>
    <property type="evidence" value="ECO:0007669"/>
    <property type="project" value="InterPro"/>
</dbReference>
<comment type="subcellular location">
    <subcellularLocation>
        <location evidence="4">Cytoplasm</location>
    </subcellularLocation>
</comment>
<evidence type="ECO:0000256" key="1">
    <source>
        <dbReference type="ARBA" id="ARBA00022490"/>
    </source>
</evidence>
<protein>
    <recommendedName>
        <fullName evidence="4">5,10-methylenetetrahydromethanopterin reductase</fullName>
        <ecNumber evidence="4">1.5.98.2</ecNumber>
    </recommendedName>
    <alternativeName>
        <fullName evidence="4">Coenzyme F420-dependent N(5),N(10)-methylenetetrahydromethanopterin reductase</fullName>
    </alternativeName>
    <alternativeName>
        <fullName evidence="4">Methylene-H(4)MPT reductase</fullName>
    </alternativeName>
</protein>
<comment type="function">
    <text evidence="4">Catalyzes the oxidation of methyl-H(4)MPT to methylene-H(4)MPT.</text>
</comment>